<dbReference type="NCBIfam" id="TIGR04409">
    <property type="entry name" value="LptC_YrbK"/>
    <property type="match status" value="1"/>
</dbReference>
<organism evidence="2 3">
    <name type="scientific">Glacieibacterium frigidum</name>
    <dbReference type="NCBI Taxonomy" id="2593303"/>
    <lineage>
        <taxon>Bacteria</taxon>
        <taxon>Pseudomonadati</taxon>
        <taxon>Pseudomonadota</taxon>
        <taxon>Alphaproteobacteria</taxon>
        <taxon>Sphingomonadales</taxon>
        <taxon>Sphingosinicellaceae</taxon>
        <taxon>Glacieibacterium</taxon>
    </lineage>
</organism>
<proteinExistence type="predicted"/>
<evidence type="ECO:0000256" key="1">
    <source>
        <dbReference type="SAM" id="Phobius"/>
    </source>
</evidence>
<dbReference type="InterPro" id="IPR026265">
    <property type="entry name" value="LptC"/>
</dbReference>
<comment type="caution">
    <text evidence="2">The sequence shown here is derived from an EMBL/GenBank/DDBJ whole genome shotgun (WGS) entry which is preliminary data.</text>
</comment>
<keyword evidence="1" id="KW-0812">Transmembrane</keyword>
<keyword evidence="1" id="KW-0472">Membrane</keyword>
<dbReference type="Pfam" id="PF06835">
    <property type="entry name" value="LptC"/>
    <property type="match status" value="1"/>
</dbReference>
<dbReference type="Gene3D" id="2.60.450.10">
    <property type="entry name" value="Lipopolysaccharide (LPS) transport protein A like domain"/>
    <property type="match status" value="1"/>
</dbReference>
<dbReference type="AlphaFoldDB" id="A0A552UG29"/>
<feature type="transmembrane region" description="Helical" evidence="1">
    <location>
        <begin position="42"/>
        <end position="67"/>
    </location>
</feature>
<evidence type="ECO:0000313" key="2">
    <source>
        <dbReference type="EMBL" id="TRW17139.1"/>
    </source>
</evidence>
<sequence>MARASRPDGLGRDGLGHLRARMTAAALETRRRAALPGGRHDVVVAVLKVALPLLALGLLATIVIWPLTSAREFSFLLSKDKVAMAKDRLRLDNAIYRGATAKGQPFVIRAGGAVQRSSAVPIVEMSNLAATLQMDDGPARVTAPTGRYDMDRDRLNIAGPVRVDGEAGYSLDSQDVTVSLIDRTVRTDLPVKGTIPLGSFRADRLRADISGKQLVLEGRVHLRINRRSAKAAR</sequence>
<dbReference type="GO" id="GO:0015221">
    <property type="term" value="F:lipopolysaccharide transmembrane transporter activity"/>
    <property type="evidence" value="ECO:0007669"/>
    <property type="project" value="InterPro"/>
</dbReference>
<dbReference type="InterPro" id="IPR010664">
    <property type="entry name" value="LipoPS_assembly_LptC-rel"/>
</dbReference>
<name>A0A552UG29_9SPHN</name>
<evidence type="ECO:0000313" key="3">
    <source>
        <dbReference type="Proteomes" id="UP000317894"/>
    </source>
</evidence>
<dbReference type="OrthoDB" id="7423492at2"/>
<dbReference type="EMBL" id="VJWA01000001">
    <property type="protein sequence ID" value="TRW17139.1"/>
    <property type="molecule type" value="Genomic_DNA"/>
</dbReference>
<keyword evidence="1" id="KW-1133">Transmembrane helix</keyword>
<dbReference type="GO" id="GO:0005886">
    <property type="term" value="C:plasma membrane"/>
    <property type="evidence" value="ECO:0007669"/>
    <property type="project" value="InterPro"/>
</dbReference>
<reference evidence="2 3" key="1">
    <citation type="submission" date="2019-07" db="EMBL/GenBank/DDBJ databases">
        <title>Novel species isolated from glacier.</title>
        <authorList>
            <person name="Liu Q."/>
            <person name="Xin Y.-H."/>
        </authorList>
    </citation>
    <scope>NUCLEOTIDE SEQUENCE [LARGE SCALE GENOMIC DNA]</scope>
    <source>
        <strain evidence="2 3">LB1R16</strain>
    </source>
</reference>
<dbReference type="Proteomes" id="UP000317894">
    <property type="component" value="Unassembled WGS sequence"/>
</dbReference>
<accession>A0A552UG29</accession>
<protein>
    <submittedName>
        <fullName evidence="2">LPS export ABC transporter periplasmic protein LptC</fullName>
    </submittedName>
</protein>
<gene>
    <name evidence="2" type="primary">lptC</name>
    <name evidence="2" type="ORF">FMM06_02760</name>
</gene>
<keyword evidence="3" id="KW-1185">Reference proteome</keyword>